<feature type="region of interest" description="Disordered" evidence="1">
    <location>
        <begin position="54"/>
        <end position="81"/>
    </location>
</feature>
<reference evidence="2 3" key="1">
    <citation type="submission" date="2007-06" db="EMBL/GenBank/DDBJ databases">
        <title>The Genome Sequence of Coccidioides posadasii RMSCC_3488.</title>
        <authorList>
            <consortium name="Coccidioides Genome Resources Consortium"/>
            <consortium name="The Broad Institute Genome Sequencing Platform"/>
            <person name="Henn M.R."/>
            <person name="Sykes S."/>
            <person name="Young S."/>
            <person name="Jaffe D."/>
            <person name="Berlin A."/>
            <person name="Alvarez P."/>
            <person name="Butler J."/>
            <person name="Gnerre S."/>
            <person name="Grabherr M."/>
            <person name="Mauceli E."/>
            <person name="Brockman W."/>
            <person name="Kodira C."/>
            <person name="Alvarado L."/>
            <person name="Zeng Q."/>
            <person name="Crawford M."/>
            <person name="Antoine C."/>
            <person name="Devon K."/>
            <person name="Galgiani J."/>
            <person name="Orsborn K."/>
            <person name="Lewis M.L."/>
            <person name="Nusbaum C."/>
            <person name="Galagan J."/>
            <person name="Birren B."/>
        </authorList>
    </citation>
    <scope>NUCLEOTIDE SEQUENCE [LARGE SCALE GENOMIC DNA]</scope>
    <source>
        <strain evidence="2 3">RMSCC 3488</strain>
    </source>
</reference>
<accession>A0A0J6F3K8</accession>
<evidence type="ECO:0000313" key="3">
    <source>
        <dbReference type="Proteomes" id="UP000054567"/>
    </source>
</evidence>
<proteinExistence type="predicted"/>
<evidence type="ECO:0000256" key="1">
    <source>
        <dbReference type="SAM" id="MobiDB-lite"/>
    </source>
</evidence>
<sequence>MTARIQTMSPVPRQPFAVLGESRLRAVESTKNRQNGTHASSLKRCFDAANLSDSENLDPLSGESPTKKSKDQVGSDTLTPKSRFHTLTTSVDLDIPDKSLVSTQILPRALTTSTPRPTPLRAAAGCSARSRVPKAFARRSSGLRRVEPPSRLQRQASRAPFSISNALSRTFSLSSFNPDGKITPNGGESRRKAWDFEIYVDSEQDEMANLMEHSTCVLDISDDEHKAEKYGLGKENIPPPDFSPETSSAGTESRVAPTSEIVEMTDRPRSPLGELNPKEFIPEGEDSSAVIVVEVGEDDESETSSRHPSSSVPEIPVAHKISQTSELLLLKQAVISSFKKNTAAATSDDEAEHCVKESTPSAAKAEIANATESAAKNNSQLNDSGTTEVSSAS</sequence>
<dbReference type="Proteomes" id="UP000054567">
    <property type="component" value="Unassembled WGS sequence"/>
</dbReference>
<dbReference type="AlphaFoldDB" id="A0A0J6F3K8"/>
<name>A0A0J6F3K8_COCPO</name>
<dbReference type="OrthoDB" id="425602at2759"/>
<feature type="region of interest" description="Disordered" evidence="1">
    <location>
        <begin position="231"/>
        <end position="317"/>
    </location>
</feature>
<dbReference type="VEuPathDB" id="FungiDB:CPAG_03830"/>
<evidence type="ECO:0000313" key="2">
    <source>
        <dbReference type="EMBL" id="KMM67496.1"/>
    </source>
</evidence>
<reference evidence="3" key="3">
    <citation type="journal article" date="2010" name="Genome Res.">
        <title>Population genomic sequencing of Coccidioides fungi reveals recent hybridization and transposon control.</title>
        <authorList>
            <person name="Neafsey D.E."/>
            <person name="Barker B.M."/>
            <person name="Sharpton T.J."/>
            <person name="Stajich J.E."/>
            <person name="Park D.J."/>
            <person name="Whiston E."/>
            <person name="Hung C.-Y."/>
            <person name="McMahan C."/>
            <person name="White J."/>
            <person name="Sykes S."/>
            <person name="Heiman D."/>
            <person name="Young S."/>
            <person name="Zeng Q."/>
            <person name="Abouelleil A."/>
            <person name="Aftuck L."/>
            <person name="Bessette D."/>
            <person name="Brown A."/>
            <person name="FitzGerald M."/>
            <person name="Lui A."/>
            <person name="Macdonald J.P."/>
            <person name="Priest M."/>
            <person name="Orbach M.J."/>
            <person name="Galgiani J.N."/>
            <person name="Kirkland T.N."/>
            <person name="Cole G.T."/>
            <person name="Birren B.W."/>
            <person name="Henn M.R."/>
            <person name="Taylor J.W."/>
            <person name="Rounsley S.D."/>
        </authorList>
    </citation>
    <scope>NUCLEOTIDE SEQUENCE [LARGE SCALE GENOMIC DNA]</scope>
    <source>
        <strain evidence="3">RMSCC 3488</strain>
    </source>
</reference>
<feature type="compositionally biased region" description="Polar residues" evidence="1">
    <location>
        <begin position="370"/>
        <end position="393"/>
    </location>
</feature>
<protein>
    <submittedName>
        <fullName evidence="2">Uncharacterized protein</fullName>
    </submittedName>
</protein>
<organism evidence="2 3">
    <name type="scientific">Coccidioides posadasii RMSCC 3488</name>
    <dbReference type="NCBI Taxonomy" id="454284"/>
    <lineage>
        <taxon>Eukaryota</taxon>
        <taxon>Fungi</taxon>
        <taxon>Dikarya</taxon>
        <taxon>Ascomycota</taxon>
        <taxon>Pezizomycotina</taxon>
        <taxon>Eurotiomycetes</taxon>
        <taxon>Eurotiomycetidae</taxon>
        <taxon>Onygenales</taxon>
        <taxon>Onygenaceae</taxon>
        <taxon>Coccidioides</taxon>
    </lineage>
</organism>
<gene>
    <name evidence="2" type="ORF">CPAG_03830</name>
</gene>
<dbReference type="EMBL" id="DS268110">
    <property type="protein sequence ID" value="KMM67496.1"/>
    <property type="molecule type" value="Genomic_DNA"/>
</dbReference>
<feature type="region of interest" description="Disordered" evidence="1">
    <location>
        <begin position="344"/>
        <end position="393"/>
    </location>
</feature>
<reference evidence="3" key="2">
    <citation type="journal article" date="2009" name="Genome Res.">
        <title>Comparative genomic analyses of the human fungal pathogens Coccidioides and their relatives.</title>
        <authorList>
            <person name="Sharpton T.J."/>
            <person name="Stajich J.E."/>
            <person name="Rounsley S.D."/>
            <person name="Gardner M.J."/>
            <person name="Wortman J.R."/>
            <person name="Jordar V.S."/>
            <person name="Maiti R."/>
            <person name="Kodira C.D."/>
            <person name="Neafsey D.E."/>
            <person name="Zeng Q."/>
            <person name="Hung C.-Y."/>
            <person name="McMahan C."/>
            <person name="Muszewska A."/>
            <person name="Grynberg M."/>
            <person name="Mandel M.A."/>
            <person name="Kellner E.M."/>
            <person name="Barker B.M."/>
            <person name="Galgiani J.N."/>
            <person name="Orbach M.J."/>
            <person name="Kirkland T.N."/>
            <person name="Cole G.T."/>
            <person name="Henn M.R."/>
            <person name="Birren B.W."/>
            <person name="Taylor J.W."/>
        </authorList>
    </citation>
    <scope>NUCLEOTIDE SEQUENCE [LARGE SCALE GENOMIC DNA]</scope>
    <source>
        <strain evidence="3">RMSCC 3488</strain>
    </source>
</reference>